<dbReference type="PROSITE" id="PS50045">
    <property type="entry name" value="SIGMA54_INTERACT_4"/>
    <property type="match status" value="1"/>
</dbReference>
<evidence type="ECO:0000256" key="1">
    <source>
        <dbReference type="ARBA" id="ARBA00022741"/>
    </source>
</evidence>
<dbReference type="InterPro" id="IPR002197">
    <property type="entry name" value="HTH_Fis"/>
</dbReference>
<dbReference type="Gene3D" id="3.30.450.40">
    <property type="match status" value="1"/>
</dbReference>
<accession>A0A0E3WE64</accession>
<dbReference type="Pfam" id="PF25601">
    <property type="entry name" value="AAA_lid_14"/>
    <property type="match status" value="1"/>
</dbReference>
<name>A0A0E3WE64_MYCLN</name>
<dbReference type="PANTHER" id="PTHR32071">
    <property type="entry name" value="TRANSCRIPTIONAL REGULATORY PROTEIN"/>
    <property type="match status" value="1"/>
</dbReference>
<dbReference type="InterPro" id="IPR009057">
    <property type="entry name" value="Homeodomain-like_sf"/>
</dbReference>
<evidence type="ECO:0000256" key="3">
    <source>
        <dbReference type="ARBA" id="ARBA00023015"/>
    </source>
</evidence>
<evidence type="ECO:0000313" key="7">
    <source>
        <dbReference type="Proteomes" id="UP000199251"/>
    </source>
</evidence>
<dbReference type="SUPFAM" id="SSF52540">
    <property type="entry name" value="P-loop containing nucleoside triphosphate hydrolases"/>
    <property type="match status" value="1"/>
</dbReference>
<dbReference type="AlphaFoldDB" id="A0A0E3WE64"/>
<dbReference type="GO" id="GO:0043565">
    <property type="term" value="F:sequence-specific DNA binding"/>
    <property type="evidence" value="ECO:0007669"/>
    <property type="project" value="InterPro"/>
</dbReference>
<keyword evidence="1" id="KW-0547">Nucleotide-binding</keyword>
<dbReference type="PANTHER" id="PTHR32071:SF122">
    <property type="entry name" value="SIGMA FACTOR"/>
    <property type="match status" value="1"/>
</dbReference>
<gene>
    <name evidence="6" type="ORF">BN1232_05928</name>
</gene>
<keyword evidence="2" id="KW-0067">ATP-binding</keyword>
<keyword evidence="4" id="KW-0804">Transcription</keyword>
<dbReference type="Gene3D" id="3.40.50.300">
    <property type="entry name" value="P-loop containing nucleotide triphosphate hydrolases"/>
    <property type="match status" value="1"/>
</dbReference>
<dbReference type="STRING" id="141349.BN1232_05928"/>
<dbReference type="Pfam" id="PF02954">
    <property type="entry name" value="HTH_8"/>
    <property type="match status" value="1"/>
</dbReference>
<dbReference type="OrthoDB" id="5496274at2"/>
<dbReference type="InterPro" id="IPR027417">
    <property type="entry name" value="P-loop_NTPase"/>
</dbReference>
<dbReference type="RefSeq" id="WP_090609749.1">
    <property type="nucleotide sequence ID" value="NZ_CTEE01000002.1"/>
</dbReference>
<dbReference type="SUPFAM" id="SSF46689">
    <property type="entry name" value="Homeodomain-like"/>
    <property type="match status" value="1"/>
</dbReference>
<dbReference type="Gene3D" id="1.10.8.60">
    <property type="match status" value="1"/>
</dbReference>
<evidence type="ECO:0000313" key="6">
    <source>
        <dbReference type="EMBL" id="CQD23916.1"/>
    </source>
</evidence>
<organism evidence="6 7">
    <name type="scientific">Mycobacterium lentiflavum</name>
    <dbReference type="NCBI Taxonomy" id="141349"/>
    <lineage>
        <taxon>Bacteria</taxon>
        <taxon>Bacillati</taxon>
        <taxon>Actinomycetota</taxon>
        <taxon>Actinomycetes</taxon>
        <taxon>Mycobacteriales</taxon>
        <taxon>Mycobacteriaceae</taxon>
        <taxon>Mycobacterium</taxon>
        <taxon>Mycobacterium simiae complex</taxon>
    </lineage>
</organism>
<reference evidence="6 7" key="1">
    <citation type="submission" date="2015-03" db="EMBL/GenBank/DDBJ databases">
        <authorList>
            <person name="Urmite Genomes"/>
        </authorList>
    </citation>
    <scope>NUCLEOTIDE SEQUENCE [LARGE SCALE GENOMIC DNA]</scope>
    <source>
        <strain evidence="6 7">CSUR P1491</strain>
    </source>
</reference>
<dbReference type="PRINTS" id="PR01590">
    <property type="entry name" value="HTHFIS"/>
</dbReference>
<dbReference type="EMBL" id="CTEE01000002">
    <property type="protein sequence ID" value="CQD23916.1"/>
    <property type="molecule type" value="Genomic_DNA"/>
</dbReference>
<dbReference type="Proteomes" id="UP000199251">
    <property type="component" value="Unassembled WGS sequence"/>
</dbReference>
<proteinExistence type="predicted"/>
<sequence length="598" mass="64709">MSVARASTKHAALETAKFRLINGEPTSDTVREEILTSWRRSRLLGADPSTSALPYHPEFDAQSPLLRAAVPVLDRLATLLADTDTAIILSDLHGRIVARRVGQGALMCQLDQVNAAEGFVYAEDVAGTNGLGTVVEIGRTIQVVGSEHFAERLVELTCVGVPIVDPLTRRLAGVIDLTCHVRHTNGLLRPLVEQASRDISERLYRQRSADEQALLQHFLQAGHTSSQALVAINQRIMIANARASRLLAGVEHGLLWEQVGRLTTANGSGEQDFTLPDEAGLRVRIRAIHDADTPIGALLEIRPKVQSCELEPTDGERVDRLPGVAGASVTWRACCRLAVDAARRNAPLILAGEAGVGKFTLATALHEALHPAAALVAADAAAVALEGPASWLSRLRGEVDRSQGGTLIVRNVDLLAAAVLRGLCAIVRDLPRTTWLFVTTATGFAGCDPIAEFLNGVRVDVPALRERPDDLPALVAALVERQARRGGRRREFSGEVLQVFQRLYWPGNVGQLAELVDSLTARPHSGPVRLAEIPSHLLRDATRRPVSRFERAEVDAILAALRETGGNKKAAAQRLGISRSRLYRKLHSVGIDIDQLLY</sequence>
<dbReference type="InterPro" id="IPR029016">
    <property type="entry name" value="GAF-like_dom_sf"/>
</dbReference>
<feature type="domain" description="Sigma-54 factor interaction" evidence="5">
    <location>
        <begin position="324"/>
        <end position="521"/>
    </location>
</feature>
<dbReference type="Gene3D" id="1.10.10.60">
    <property type="entry name" value="Homeodomain-like"/>
    <property type="match status" value="1"/>
</dbReference>
<evidence type="ECO:0000256" key="2">
    <source>
        <dbReference type="ARBA" id="ARBA00022840"/>
    </source>
</evidence>
<protein>
    <submittedName>
        <fullName evidence="6">Fis family transcriptional regulator</fullName>
    </submittedName>
</protein>
<keyword evidence="3" id="KW-0805">Transcription regulation</keyword>
<dbReference type="GO" id="GO:0005524">
    <property type="term" value="F:ATP binding"/>
    <property type="evidence" value="ECO:0007669"/>
    <property type="project" value="UniProtKB-KW"/>
</dbReference>
<evidence type="ECO:0000256" key="4">
    <source>
        <dbReference type="ARBA" id="ARBA00023163"/>
    </source>
</evidence>
<dbReference type="InterPro" id="IPR002078">
    <property type="entry name" value="Sigma_54_int"/>
</dbReference>
<dbReference type="SUPFAM" id="SSF55781">
    <property type="entry name" value="GAF domain-like"/>
    <property type="match status" value="1"/>
</dbReference>
<dbReference type="GO" id="GO:0006355">
    <property type="term" value="P:regulation of DNA-templated transcription"/>
    <property type="evidence" value="ECO:0007669"/>
    <property type="project" value="InterPro"/>
</dbReference>
<dbReference type="InterPro" id="IPR058031">
    <property type="entry name" value="AAA_lid_NorR"/>
</dbReference>
<evidence type="ECO:0000259" key="5">
    <source>
        <dbReference type="PROSITE" id="PS50045"/>
    </source>
</evidence>